<dbReference type="InterPro" id="IPR027417">
    <property type="entry name" value="P-loop_NTPase"/>
</dbReference>
<dbReference type="Proteomes" id="UP001164714">
    <property type="component" value="Chromosome"/>
</dbReference>
<dbReference type="RefSeq" id="WP_221685692.1">
    <property type="nucleotide sequence ID" value="NZ_CP114063.1"/>
</dbReference>
<accession>A0AA47GD97</accession>
<feature type="domain" description="ATPase AAA-type core" evidence="4">
    <location>
        <begin position="1"/>
        <end position="117"/>
    </location>
</feature>
<evidence type="ECO:0000259" key="4">
    <source>
        <dbReference type="Pfam" id="PF07724"/>
    </source>
</evidence>
<dbReference type="Gene3D" id="3.40.50.300">
    <property type="entry name" value="P-loop containing nucleotide triphosphate hydrolases"/>
    <property type="match status" value="1"/>
</dbReference>
<dbReference type="GO" id="GO:0005524">
    <property type="term" value="F:ATP binding"/>
    <property type="evidence" value="ECO:0007669"/>
    <property type="project" value="UniProtKB-KW"/>
</dbReference>
<dbReference type="GO" id="GO:0034605">
    <property type="term" value="P:cellular response to heat"/>
    <property type="evidence" value="ECO:0007669"/>
    <property type="project" value="TreeGrafter"/>
</dbReference>
<evidence type="ECO:0000256" key="3">
    <source>
        <dbReference type="ARBA" id="ARBA00025613"/>
    </source>
</evidence>
<dbReference type="PANTHER" id="PTHR11638">
    <property type="entry name" value="ATP-DEPENDENT CLP PROTEASE"/>
    <property type="match status" value="1"/>
</dbReference>
<keyword evidence="1" id="KW-0547">Nucleotide-binding</keyword>
<dbReference type="InterPro" id="IPR050130">
    <property type="entry name" value="ClpA_ClpB"/>
</dbReference>
<dbReference type="GO" id="GO:0016887">
    <property type="term" value="F:ATP hydrolysis activity"/>
    <property type="evidence" value="ECO:0007669"/>
    <property type="project" value="InterPro"/>
</dbReference>
<reference evidence="5" key="1">
    <citation type="submission" date="2022-12" db="EMBL/GenBank/DDBJ databases">
        <title>Whole genome sequence analysis of a duck derived balloon bacteium Aerococcus urinaeequi henan2020.</title>
        <authorList>
            <person name="Zhang H."/>
            <person name="Qiao H.X."/>
            <person name="Bian C.Z."/>
            <person name="Shu J.C."/>
        </authorList>
    </citation>
    <scope>NUCLEOTIDE SEQUENCE</scope>
    <source>
        <strain evidence="5">2020-HN-1</strain>
    </source>
</reference>
<dbReference type="AlphaFoldDB" id="A0AA47GD97"/>
<dbReference type="Pfam" id="PF07724">
    <property type="entry name" value="AAA_2"/>
    <property type="match status" value="1"/>
</dbReference>
<sequence>MFYGPTGVGKSETAKFVNKVINSNKNLFRKQLSMFHSENFMNYIFGDKSSSFAKDLLDRETNVILLDEFDKAHPMFYSAFYQLFDEGVYTDKFYDVNLDNVVIFCTSNYLNENEIRKKPRGSDIF</sequence>
<dbReference type="InterPro" id="IPR003959">
    <property type="entry name" value="ATPase_AAA_core"/>
</dbReference>
<keyword evidence="2" id="KW-0067">ATP-binding</keyword>
<name>A0AA47GD97_9LACT</name>
<evidence type="ECO:0000313" key="5">
    <source>
        <dbReference type="EMBL" id="WAT25528.1"/>
    </source>
</evidence>
<gene>
    <name evidence="5" type="ORF">OZ415_08940</name>
</gene>
<dbReference type="EMBL" id="CP114063">
    <property type="protein sequence ID" value="WAT25528.1"/>
    <property type="molecule type" value="Genomic_DNA"/>
</dbReference>
<dbReference type="PANTHER" id="PTHR11638:SF18">
    <property type="entry name" value="HEAT SHOCK PROTEIN 104"/>
    <property type="match status" value="1"/>
</dbReference>
<evidence type="ECO:0000256" key="2">
    <source>
        <dbReference type="ARBA" id="ARBA00022840"/>
    </source>
</evidence>
<proteinExistence type="predicted"/>
<protein>
    <submittedName>
        <fullName evidence="5">AAA family ATPase</fullName>
    </submittedName>
</protein>
<evidence type="ECO:0000313" key="6">
    <source>
        <dbReference type="Proteomes" id="UP001164714"/>
    </source>
</evidence>
<dbReference type="GO" id="GO:0005737">
    <property type="term" value="C:cytoplasm"/>
    <property type="evidence" value="ECO:0007669"/>
    <property type="project" value="TreeGrafter"/>
</dbReference>
<dbReference type="SUPFAM" id="SSF52540">
    <property type="entry name" value="P-loop containing nucleoside triphosphate hydrolases"/>
    <property type="match status" value="1"/>
</dbReference>
<evidence type="ECO:0000256" key="1">
    <source>
        <dbReference type="ARBA" id="ARBA00022741"/>
    </source>
</evidence>
<comment type="function">
    <text evidence="3">Part of a stress-induced multi-chaperone system, it is involved in the recovery of the cell from heat-induced damage, in cooperation with DnaK, DnaJ and GrpE. Acts before DnaK, in the processing of protein aggregates. Protein binding stimulates the ATPase activity; ATP hydrolysis unfolds the denatured protein aggregates, which probably helps expose new hydrophobic binding sites on the surface of ClpB-bound aggregates, contributing to the solubilization and refolding of denatured protein aggregates by DnaK.</text>
</comment>
<organism evidence="5 6">
    <name type="scientific">Aerococcus urinaeequi</name>
    <dbReference type="NCBI Taxonomy" id="51665"/>
    <lineage>
        <taxon>Bacteria</taxon>
        <taxon>Bacillati</taxon>
        <taxon>Bacillota</taxon>
        <taxon>Bacilli</taxon>
        <taxon>Lactobacillales</taxon>
        <taxon>Aerococcaceae</taxon>
        <taxon>Aerococcus</taxon>
    </lineage>
</organism>